<dbReference type="EMBL" id="BAAAPU010000004">
    <property type="protein sequence ID" value="GAA1974233.1"/>
    <property type="molecule type" value="Genomic_DNA"/>
</dbReference>
<protein>
    <submittedName>
        <fullName evidence="2">Acyl-CoA dehydrogenase family protein</fullName>
    </submittedName>
</protein>
<sequence length="358" mass="37167">MTGAVRLTERPSERVDDGGGGKDGLLDGLLDDLGPGSDPAAALDLVRRRPDAFPLPGTGDTTQLWEALASLAAVSLTAARAVEPHLDALAILAEARAAGHQLVDVDDPGASWGVYAAEGPGTRLEAVADGGAFRLHGTKPWCSLAGSLTHALVTAWDGPTTRRLYAVRLGPSNGVTVHEAAWFARGLVAVPSGPVTFDGSAATPVGPAGWYLERPGFAWGGMGVAAIWYGGAVGVARRLLASRRAPDQVALMHLGAVEATLWAARATLSDAAKRVDDGLAQGAEGAALALRVRHVVSRAAEAVLQRVGHATGPAPLALEDDHAGRVADLQLYLRQEHAERDEAALGRLVLGQQPPSWW</sequence>
<evidence type="ECO:0000313" key="3">
    <source>
        <dbReference type="Proteomes" id="UP001500013"/>
    </source>
</evidence>
<accession>A0ABN2RSV3</accession>
<evidence type="ECO:0000313" key="2">
    <source>
        <dbReference type="EMBL" id="GAA1974233.1"/>
    </source>
</evidence>
<dbReference type="InterPro" id="IPR009100">
    <property type="entry name" value="AcylCoA_DH/oxidase_NM_dom_sf"/>
</dbReference>
<keyword evidence="3" id="KW-1185">Reference proteome</keyword>
<evidence type="ECO:0000256" key="1">
    <source>
        <dbReference type="SAM" id="MobiDB-lite"/>
    </source>
</evidence>
<comment type="caution">
    <text evidence="2">The sequence shown here is derived from an EMBL/GenBank/DDBJ whole genome shotgun (WGS) entry which is preliminary data.</text>
</comment>
<dbReference type="SUPFAM" id="SSF56645">
    <property type="entry name" value="Acyl-CoA dehydrogenase NM domain-like"/>
    <property type="match status" value="1"/>
</dbReference>
<dbReference type="Proteomes" id="UP001500013">
    <property type="component" value="Unassembled WGS sequence"/>
</dbReference>
<dbReference type="Gene3D" id="2.40.110.10">
    <property type="entry name" value="Butyryl-CoA Dehydrogenase, subunit A, domain 2"/>
    <property type="match status" value="1"/>
</dbReference>
<gene>
    <name evidence="2" type="ORF">GCM10009817_13020</name>
</gene>
<reference evidence="2 3" key="1">
    <citation type="journal article" date="2019" name="Int. J. Syst. Evol. Microbiol.">
        <title>The Global Catalogue of Microorganisms (GCM) 10K type strain sequencing project: providing services to taxonomists for standard genome sequencing and annotation.</title>
        <authorList>
            <consortium name="The Broad Institute Genomics Platform"/>
            <consortium name="The Broad Institute Genome Sequencing Center for Infectious Disease"/>
            <person name="Wu L."/>
            <person name="Ma J."/>
        </authorList>
    </citation>
    <scope>NUCLEOTIDE SEQUENCE [LARGE SCALE GENOMIC DNA]</scope>
    <source>
        <strain evidence="2 3">JCM 15628</strain>
    </source>
</reference>
<proteinExistence type="predicted"/>
<organism evidence="2 3">
    <name type="scientific">Terrabacter lapilli</name>
    <dbReference type="NCBI Taxonomy" id="436231"/>
    <lineage>
        <taxon>Bacteria</taxon>
        <taxon>Bacillati</taxon>
        <taxon>Actinomycetota</taxon>
        <taxon>Actinomycetes</taxon>
        <taxon>Micrococcales</taxon>
        <taxon>Intrasporangiaceae</taxon>
        <taxon>Terrabacter</taxon>
    </lineage>
</organism>
<feature type="region of interest" description="Disordered" evidence="1">
    <location>
        <begin position="1"/>
        <end position="27"/>
    </location>
</feature>
<name>A0ABN2RSV3_9MICO</name>
<feature type="compositionally biased region" description="Basic and acidic residues" evidence="1">
    <location>
        <begin position="7"/>
        <end position="20"/>
    </location>
</feature>
<dbReference type="InterPro" id="IPR046373">
    <property type="entry name" value="Acyl-CoA_Oxase/DH_mid-dom_sf"/>
</dbReference>